<sequence>PLGYSRSAHACTHKQKVYHPIYTAPKAVGISVGFRTLAQKAWLSFKIDTHSLRAASRHECKYFEDKVAERVRARLKTDLRWVRRLSYVKCYWQKSRIEPVFPPNYWSVAEGIIDKDNVRQKRKKEKLERERMERQKKKQAKIEQEKKRQERMKQKKKEEEWQKKHQ</sequence>
<proteinExistence type="predicted"/>
<reference evidence="2 3" key="1">
    <citation type="submission" date="2015-04" db="EMBL/GenBank/DDBJ databases">
        <title>Lasius niger genome sequencing.</title>
        <authorList>
            <person name="Konorov E.A."/>
            <person name="Nikitin M.A."/>
            <person name="Kirill M.V."/>
            <person name="Chang P."/>
        </authorList>
    </citation>
    <scope>NUCLEOTIDE SEQUENCE [LARGE SCALE GENOMIC DNA]</scope>
    <source>
        <tissue evidence="2">Whole</tissue>
    </source>
</reference>
<keyword evidence="3" id="KW-1185">Reference proteome</keyword>
<feature type="region of interest" description="Disordered" evidence="1">
    <location>
        <begin position="119"/>
        <end position="166"/>
    </location>
</feature>
<comment type="caution">
    <text evidence="2">The sequence shown here is derived from an EMBL/GenBank/DDBJ whole genome shotgun (WGS) entry which is preliminary data.</text>
</comment>
<protein>
    <submittedName>
        <fullName evidence="2">Uncharacterized protein</fullName>
    </submittedName>
</protein>
<dbReference type="OrthoDB" id="4904498at2759"/>
<dbReference type="EMBL" id="LBMM01033432">
    <property type="protein sequence ID" value="KMQ81619.1"/>
    <property type="molecule type" value="Genomic_DNA"/>
</dbReference>
<evidence type="ECO:0000313" key="2">
    <source>
        <dbReference type="EMBL" id="KMQ81619.1"/>
    </source>
</evidence>
<feature type="compositionally biased region" description="Basic and acidic residues" evidence="1">
    <location>
        <begin position="119"/>
        <end position="133"/>
    </location>
</feature>
<feature type="compositionally biased region" description="Basic and acidic residues" evidence="1">
    <location>
        <begin position="140"/>
        <end position="166"/>
    </location>
</feature>
<dbReference type="AlphaFoldDB" id="A0A0J7JUC0"/>
<organism evidence="2 3">
    <name type="scientific">Lasius niger</name>
    <name type="common">Black garden ant</name>
    <dbReference type="NCBI Taxonomy" id="67767"/>
    <lineage>
        <taxon>Eukaryota</taxon>
        <taxon>Metazoa</taxon>
        <taxon>Ecdysozoa</taxon>
        <taxon>Arthropoda</taxon>
        <taxon>Hexapoda</taxon>
        <taxon>Insecta</taxon>
        <taxon>Pterygota</taxon>
        <taxon>Neoptera</taxon>
        <taxon>Endopterygota</taxon>
        <taxon>Hymenoptera</taxon>
        <taxon>Apocrita</taxon>
        <taxon>Aculeata</taxon>
        <taxon>Formicoidea</taxon>
        <taxon>Formicidae</taxon>
        <taxon>Formicinae</taxon>
        <taxon>Lasius</taxon>
        <taxon>Lasius</taxon>
    </lineage>
</organism>
<name>A0A0J7JUC0_LASNI</name>
<accession>A0A0J7JUC0</accession>
<evidence type="ECO:0000313" key="3">
    <source>
        <dbReference type="Proteomes" id="UP000036403"/>
    </source>
</evidence>
<feature type="non-terminal residue" evidence="2">
    <location>
        <position position="1"/>
    </location>
</feature>
<dbReference type="PaxDb" id="67767-A0A0J7JUC0"/>
<evidence type="ECO:0000256" key="1">
    <source>
        <dbReference type="SAM" id="MobiDB-lite"/>
    </source>
</evidence>
<gene>
    <name evidence="2" type="ORF">RF55_25744</name>
</gene>
<dbReference type="Proteomes" id="UP000036403">
    <property type="component" value="Unassembled WGS sequence"/>
</dbReference>